<dbReference type="PANTHER" id="PTHR37535">
    <property type="entry name" value="FLUG DOMAIN PROTEIN"/>
    <property type="match status" value="1"/>
</dbReference>
<evidence type="ECO:0000256" key="1">
    <source>
        <dbReference type="SAM" id="MobiDB-lite"/>
    </source>
</evidence>
<dbReference type="GeneID" id="19976375"/>
<dbReference type="HOGENOM" id="CLU_011524_0_0_1"/>
<protein>
    <submittedName>
        <fullName evidence="2">Uncharacterized protein</fullName>
    </submittedName>
</protein>
<dbReference type="PANTHER" id="PTHR37535:SF3">
    <property type="entry name" value="FLUG DOMAIN-CONTAINING PROTEIN"/>
    <property type="match status" value="1"/>
</dbReference>
<name>W2RM29_CYPE1</name>
<gene>
    <name evidence="2" type="ORF">HMPREF1541_09036</name>
</gene>
<dbReference type="Proteomes" id="UP000030752">
    <property type="component" value="Unassembled WGS sequence"/>
</dbReference>
<evidence type="ECO:0000313" key="3">
    <source>
        <dbReference type="Proteomes" id="UP000030752"/>
    </source>
</evidence>
<dbReference type="VEuPathDB" id="FungiDB:HMPREF1541_09036"/>
<dbReference type="InParanoid" id="W2RM29"/>
<sequence>MCAAKKPPDRNFLCLDYTDDVLDRHVYSRHSAAAGGETKAATSLVEALALLGQRTGFRDRPTPGAIRREALLQVDRHGYSINERMRHADHRNPNTYGGYYQNAISTVDGQATYFGLEQQLPVLHELFRGFSIRRDYQYRPEVPWRLRKQISDVPPSIEGDNGMVDQRARQKRYDDRRQQRDTVLRTDQQSQAKKANTSADCVYESDFQQARRLMPERDRLADGLFQVGSLRNAQGIELMNDLVTLFSSRRSETYCVELNSSRSHCDTCGIARPGSTSQEWWRHVYHCRKERFERVGGFTDFCFFCFAWIDHVDAWARHATQHSHDVPMKCNMAMFRGTVLRPAWCPDCMSQTGRPGSDGKGLTQFFNVTAWKSHMDQHVHELRPGRHKCSHPRCLHLPSCASIVDYIAHRFDVHLIPVPDGAVDGTAPAKTNHKDHAAETALRGATHLEHSIRTPSPQPHEAYSTDSTRAVNRSHSEASSPRQGFGSSIVAKERGVSSGIGGDRASTTLDMSSNPDYDQAHQSKAGQSAAAPNRLSSSVSLTSVSSCGQLGSTESPTNHRRQSRSGLGGMPPYNVEPGPTTIEILIPPKPPGWQDVPLVSCTGCDDESTGVDTPCDEVSSEYSSGEAKVARAARISPPTSCSPKHLMYSRNPRIATATGTSSRILDSAKISNKVMRRRQAIIEMHARIRDRCRSRIKRAARASA</sequence>
<organism evidence="2 3">
    <name type="scientific">Cyphellophora europaea (strain CBS 101466)</name>
    <name type="common">Phialophora europaea</name>
    <dbReference type="NCBI Taxonomy" id="1220924"/>
    <lineage>
        <taxon>Eukaryota</taxon>
        <taxon>Fungi</taxon>
        <taxon>Dikarya</taxon>
        <taxon>Ascomycota</taxon>
        <taxon>Pezizomycotina</taxon>
        <taxon>Eurotiomycetes</taxon>
        <taxon>Chaetothyriomycetidae</taxon>
        <taxon>Chaetothyriales</taxon>
        <taxon>Cyphellophoraceae</taxon>
        <taxon>Cyphellophora</taxon>
    </lineage>
</organism>
<reference evidence="2 3" key="1">
    <citation type="submission" date="2013-03" db="EMBL/GenBank/DDBJ databases">
        <title>The Genome Sequence of Phialophora europaea CBS 101466.</title>
        <authorList>
            <consortium name="The Broad Institute Genomics Platform"/>
            <person name="Cuomo C."/>
            <person name="de Hoog S."/>
            <person name="Gorbushina A."/>
            <person name="Walker B."/>
            <person name="Young S.K."/>
            <person name="Zeng Q."/>
            <person name="Gargeya S."/>
            <person name="Fitzgerald M."/>
            <person name="Haas B."/>
            <person name="Abouelleil A."/>
            <person name="Allen A.W."/>
            <person name="Alvarado L."/>
            <person name="Arachchi H.M."/>
            <person name="Berlin A.M."/>
            <person name="Chapman S.B."/>
            <person name="Gainer-Dewar J."/>
            <person name="Goldberg J."/>
            <person name="Griggs A."/>
            <person name="Gujja S."/>
            <person name="Hansen M."/>
            <person name="Howarth C."/>
            <person name="Imamovic A."/>
            <person name="Ireland A."/>
            <person name="Larimer J."/>
            <person name="McCowan C."/>
            <person name="Murphy C."/>
            <person name="Pearson M."/>
            <person name="Poon T.W."/>
            <person name="Priest M."/>
            <person name="Roberts A."/>
            <person name="Saif S."/>
            <person name="Shea T."/>
            <person name="Sisk P."/>
            <person name="Sykes S."/>
            <person name="Wortman J."/>
            <person name="Nusbaum C."/>
            <person name="Birren B."/>
        </authorList>
    </citation>
    <scope>NUCLEOTIDE SEQUENCE [LARGE SCALE GENOMIC DNA]</scope>
    <source>
        <strain evidence="2 3">CBS 101466</strain>
    </source>
</reference>
<feature type="compositionally biased region" description="Basic and acidic residues" evidence="1">
    <location>
        <begin position="166"/>
        <end position="184"/>
    </location>
</feature>
<evidence type="ECO:0000313" key="2">
    <source>
        <dbReference type="EMBL" id="ETN36758.1"/>
    </source>
</evidence>
<feature type="compositionally biased region" description="Low complexity" evidence="1">
    <location>
        <begin position="535"/>
        <end position="546"/>
    </location>
</feature>
<dbReference type="OrthoDB" id="4357582at2759"/>
<dbReference type="STRING" id="1220924.W2RM29"/>
<dbReference type="AlphaFoldDB" id="W2RM29"/>
<keyword evidence="3" id="KW-1185">Reference proteome</keyword>
<dbReference type="RefSeq" id="XP_008721576.1">
    <property type="nucleotide sequence ID" value="XM_008723354.1"/>
</dbReference>
<proteinExistence type="predicted"/>
<accession>W2RM29</accession>
<feature type="compositionally biased region" description="Polar residues" evidence="1">
    <location>
        <begin position="505"/>
        <end position="526"/>
    </location>
</feature>
<feature type="compositionally biased region" description="Polar residues" evidence="1">
    <location>
        <begin position="185"/>
        <end position="197"/>
    </location>
</feature>
<feature type="compositionally biased region" description="Polar residues" evidence="1">
    <location>
        <begin position="464"/>
        <end position="486"/>
    </location>
</feature>
<dbReference type="eggNOG" id="ENOG502SH56">
    <property type="taxonomic scope" value="Eukaryota"/>
</dbReference>
<feature type="compositionally biased region" description="Polar residues" evidence="1">
    <location>
        <begin position="547"/>
        <end position="556"/>
    </location>
</feature>
<feature type="region of interest" description="Disordered" evidence="1">
    <location>
        <begin position="451"/>
        <end position="578"/>
    </location>
</feature>
<feature type="region of interest" description="Disordered" evidence="1">
    <location>
        <begin position="152"/>
        <end position="197"/>
    </location>
</feature>
<dbReference type="EMBL" id="KB822725">
    <property type="protein sequence ID" value="ETN36758.1"/>
    <property type="molecule type" value="Genomic_DNA"/>
</dbReference>